<dbReference type="OrthoDB" id="1321796at2759"/>
<protein>
    <submittedName>
        <fullName evidence="2">Uncharacterized protein</fullName>
    </submittedName>
</protein>
<name>A0A371FCV3_MUCPR</name>
<gene>
    <name evidence="2" type="ORF">CR513_43919</name>
</gene>
<comment type="caution">
    <text evidence="2">The sequence shown here is derived from an EMBL/GenBank/DDBJ whole genome shotgun (WGS) entry which is preliminary data.</text>
</comment>
<feature type="compositionally biased region" description="Low complexity" evidence="1">
    <location>
        <begin position="223"/>
        <end position="242"/>
    </location>
</feature>
<feature type="region of interest" description="Disordered" evidence="1">
    <location>
        <begin position="436"/>
        <end position="470"/>
    </location>
</feature>
<evidence type="ECO:0000313" key="2">
    <source>
        <dbReference type="EMBL" id="RDX76125.1"/>
    </source>
</evidence>
<feature type="region of interest" description="Disordered" evidence="1">
    <location>
        <begin position="208"/>
        <end position="242"/>
    </location>
</feature>
<sequence>MEGEVNVVISLPRHIKADPMQLTASTSSLKNRCSHTWFKCINVLSCNKFDPLTVKGSRMKSSRPRRNLPGRLCLGQNKRPNASWLDETDSMMLSSAVKMPTLVEPTPKADFVPRCYPHADSILDANFISGTDSTRPTLHGFHVTRQRYLTCQRQNGAAKPFALTLALWPFPTYWDFEREKIRGKSSLGLGLAVTLAYFVAWSPSNGIPGSSTQGDQSLRRATSKVGSSAQGSRSSRCSSSEASKGFPFKIWYNSNEDSSKDSFSWVDSEVAKIFSVLTRSSSLLGMANVICQCGPWSVKVSPCREGESINRWPTDHEDPFFYFYETLPLKLGAKLPFTHFEWLVLHALNVAPTLLHPNVRRAEKVGWTSFSNQPKQRLLKPFRESYKLFKNRFFRVAPNDAGPNLLMDNAGEPFFPYTGPHNPSHPVAPLSAAHLEGASQPPAEDASRSAPTIILDYPEGSPIPVDTNPP</sequence>
<feature type="non-terminal residue" evidence="2">
    <location>
        <position position="1"/>
    </location>
</feature>
<dbReference type="AlphaFoldDB" id="A0A371FCV3"/>
<keyword evidence="3" id="KW-1185">Reference proteome</keyword>
<dbReference type="Proteomes" id="UP000257109">
    <property type="component" value="Unassembled WGS sequence"/>
</dbReference>
<feature type="compositionally biased region" description="Polar residues" evidence="1">
    <location>
        <begin position="208"/>
        <end position="220"/>
    </location>
</feature>
<reference evidence="2" key="1">
    <citation type="submission" date="2018-05" db="EMBL/GenBank/DDBJ databases">
        <title>Draft genome of Mucuna pruriens seed.</title>
        <authorList>
            <person name="Nnadi N.E."/>
            <person name="Vos R."/>
            <person name="Hasami M.H."/>
            <person name="Devisetty U.K."/>
            <person name="Aguiy J.C."/>
        </authorList>
    </citation>
    <scope>NUCLEOTIDE SEQUENCE [LARGE SCALE GENOMIC DNA]</scope>
    <source>
        <strain evidence="2">JCA_2017</strain>
    </source>
</reference>
<proteinExistence type="predicted"/>
<evidence type="ECO:0000313" key="3">
    <source>
        <dbReference type="Proteomes" id="UP000257109"/>
    </source>
</evidence>
<dbReference type="EMBL" id="QJKJ01009616">
    <property type="protein sequence ID" value="RDX76125.1"/>
    <property type="molecule type" value="Genomic_DNA"/>
</dbReference>
<organism evidence="2 3">
    <name type="scientific">Mucuna pruriens</name>
    <name type="common">Velvet bean</name>
    <name type="synonym">Dolichos pruriens</name>
    <dbReference type="NCBI Taxonomy" id="157652"/>
    <lineage>
        <taxon>Eukaryota</taxon>
        <taxon>Viridiplantae</taxon>
        <taxon>Streptophyta</taxon>
        <taxon>Embryophyta</taxon>
        <taxon>Tracheophyta</taxon>
        <taxon>Spermatophyta</taxon>
        <taxon>Magnoliopsida</taxon>
        <taxon>eudicotyledons</taxon>
        <taxon>Gunneridae</taxon>
        <taxon>Pentapetalae</taxon>
        <taxon>rosids</taxon>
        <taxon>fabids</taxon>
        <taxon>Fabales</taxon>
        <taxon>Fabaceae</taxon>
        <taxon>Papilionoideae</taxon>
        <taxon>50 kb inversion clade</taxon>
        <taxon>NPAAA clade</taxon>
        <taxon>indigoferoid/millettioid clade</taxon>
        <taxon>Phaseoleae</taxon>
        <taxon>Mucuna</taxon>
    </lineage>
</organism>
<accession>A0A371FCV3</accession>
<evidence type="ECO:0000256" key="1">
    <source>
        <dbReference type="SAM" id="MobiDB-lite"/>
    </source>
</evidence>